<sequence>MTSARVSIAAFWDAHTTTWLDGEDPLPEPLADWFDSYAGAGAGAVTRDGLAEPYHGDLLGKPRMVVLGLNPGRFQRKFQARDGLFAAEIRRYGSYREWAATFPYNRDPWTATMGPNRYYRARLRFTRNWLGDPKAAEPDLLIFECYPWHSTSLTAPLRPPREAIEKYVWQPIAELPVEQVFAFGKPWHDLAQALDLPLEAELGAGGSKYGSKVRSRAVRVYRLPSGQSLVVEWHSGSAGPPSAKETVLLRSALTGGAPTEVVAPDPESSVNGPEPESDATDGLST</sequence>
<comment type="caution">
    <text evidence="2">The sequence shown here is derived from an EMBL/GenBank/DDBJ whole genome shotgun (WGS) entry which is preliminary data.</text>
</comment>
<reference evidence="2 3" key="1">
    <citation type="submission" date="2024-01" db="EMBL/GenBank/DDBJ databases">
        <title>Genome insights into Plantactinospora sonchi sp. nov.</title>
        <authorList>
            <person name="Wang L."/>
        </authorList>
    </citation>
    <scope>NUCLEOTIDE SEQUENCE [LARGE SCALE GENOMIC DNA]</scope>
    <source>
        <strain evidence="2 3">NEAU-QY2</strain>
    </source>
</reference>
<accession>A0ABU7S2T1</accession>
<feature type="region of interest" description="Disordered" evidence="1">
    <location>
        <begin position="254"/>
        <end position="285"/>
    </location>
</feature>
<protein>
    <submittedName>
        <fullName evidence="2">Uncharacterized protein</fullName>
    </submittedName>
</protein>
<dbReference type="EMBL" id="JAZGQK010000034">
    <property type="protein sequence ID" value="MEE6263058.1"/>
    <property type="molecule type" value="Genomic_DNA"/>
</dbReference>
<organism evidence="2 3">
    <name type="scientific">Plantactinospora sonchi</name>
    <dbReference type="NCBI Taxonomy" id="1544735"/>
    <lineage>
        <taxon>Bacteria</taxon>
        <taxon>Bacillati</taxon>
        <taxon>Actinomycetota</taxon>
        <taxon>Actinomycetes</taxon>
        <taxon>Micromonosporales</taxon>
        <taxon>Micromonosporaceae</taxon>
        <taxon>Plantactinospora</taxon>
    </lineage>
</organism>
<keyword evidence="3" id="KW-1185">Reference proteome</keyword>
<dbReference type="RefSeq" id="WP_331217996.1">
    <property type="nucleotide sequence ID" value="NZ_JAZGQK010000034.1"/>
</dbReference>
<evidence type="ECO:0000313" key="2">
    <source>
        <dbReference type="EMBL" id="MEE6263058.1"/>
    </source>
</evidence>
<gene>
    <name evidence="2" type="ORF">V1633_31725</name>
</gene>
<dbReference type="NCBIfam" id="NF047634">
    <property type="entry name" value="antiviral_Brig1"/>
    <property type="match status" value="1"/>
</dbReference>
<proteinExistence type="predicted"/>
<evidence type="ECO:0000256" key="1">
    <source>
        <dbReference type="SAM" id="MobiDB-lite"/>
    </source>
</evidence>
<dbReference type="Proteomes" id="UP001332243">
    <property type="component" value="Unassembled WGS sequence"/>
</dbReference>
<name>A0ABU7S2T1_9ACTN</name>
<evidence type="ECO:0000313" key="3">
    <source>
        <dbReference type="Proteomes" id="UP001332243"/>
    </source>
</evidence>